<protein>
    <submittedName>
        <fullName evidence="2">Uncharacterized protein</fullName>
    </submittedName>
</protein>
<dbReference type="EMBL" id="SZYD01000001">
    <property type="protein sequence ID" value="KAD7478312.1"/>
    <property type="molecule type" value="Genomic_DNA"/>
</dbReference>
<evidence type="ECO:0000313" key="3">
    <source>
        <dbReference type="Proteomes" id="UP000326396"/>
    </source>
</evidence>
<proteinExistence type="predicted"/>
<name>A0A5N6Q183_9ASTR</name>
<evidence type="ECO:0000313" key="2">
    <source>
        <dbReference type="EMBL" id="KAD7478312.1"/>
    </source>
</evidence>
<feature type="region of interest" description="Disordered" evidence="1">
    <location>
        <begin position="22"/>
        <end position="53"/>
    </location>
</feature>
<dbReference type="AlphaFoldDB" id="A0A5N6Q183"/>
<keyword evidence="3" id="KW-1185">Reference proteome</keyword>
<feature type="compositionally biased region" description="Basic and acidic residues" evidence="1">
    <location>
        <begin position="30"/>
        <end position="48"/>
    </location>
</feature>
<gene>
    <name evidence="2" type="ORF">E3N88_01448</name>
</gene>
<comment type="caution">
    <text evidence="2">The sequence shown here is derived from an EMBL/GenBank/DDBJ whole genome shotgun (WGS) entry which is preliminary data.</text>
</comment>
<dbReference type="Proteomes" id="UP000326396">
    <property type="component" value="Linkage Group LG1"/>
</dbReference>
<organism evidence="2 3">
    <name type="scientific">Mikania micrantha</name>
    <name type="common">bitter vine</name>
    <dbReference type="NCBI Taxonomy" id="192012"/>
    <lineage>
        <taxon>Eukaryota</taxon>
        <taxon>Viridiplantae</taxon>
        <taxon>Streptophyta</taxon>
        <taxon>Embryophyta</taxon>
        <taxon>Tracheophyta</taxon>
        <taxon>Spermatophyta</taxon>
        <taxon>Magnoliopsida</taxon>
        <taxon>eudicotyledons</taxon>
        <taxon>Gunneridae</taxon>
        <taxon>Pentapetalae</taxon>
        <taxon>asterids</taxon>
        <taxon>campanulids</taxon>
        <taxon>Asterales</taxon>
        <taxon>Asteraceae</taxon>
        <taxon>Asteroideae</taxon>
        <taxon>Heliantheae alliance</taxon>
        <taxon>Eupatorieae</taxon>
        <taxon>Mikania</taxon>
    </lineage>
</organism>
<reference evidence="2 3" key="1">
    <citation type="submission" date="2019-05" db="EMBL/GenBank/DDBJ databases">
        <title>Mikania micrantha, genome provides insights into the molecular mechanism of rapid growth.</title>
        <authorList>
            <person name="Liu B."/>
        </authorList>
    </citation>
    <scope>NUCLEOTIDE SEQUENCE [LARGE SCALE GENOMIC DNA]</scope>
    <source>
        <strain evidence="2">NLD-2019</strain>
        <tissue evidence="2">Leaf</tissue>
    </source>
</reference>
<sequence length="283" mass="32024">MNTNHKERVTIAVENYVIDDMSTYGRSRNPHQENELPDGRERTEDQRKKNSGNSLCRVLETAGGGGDSILDDQRQLGRRLEAGIQDWREPPKKDRDFCLSEVDLSEFCATIADAPFSTSMLESNIRDPLLRYIHRVLACIVVGRSSGEEKVNWIDLFCLYCMVTGREANVACVLATSLARARRGGGRARLDMGPYIYRMAEYLGVFDRYRPDLMILGPLTTPIDLRDLQRAGIVERDNPPRWAEFMVGPQVMPPQGTPAADAVMGSVPTHRQRPVFRRDFPPR</sequence>
<accession>A0A5N6Q183</accession>
<evidence type="ECO:0000256" key="1">
    <source>
        <dbReference type="SAM" id="MobiDB-lite"/>
    </source>
</evidence>
<dbReference type="OrthoDB" id="1741410at2759"/>